<evidence type="ECO:0000256" key="9">
    <source>
        <dbReference type="ARBA" id="ARBA00023015"/>
    </source>
</evidence>
<evidence type="ECO:0000256" key="10">
    <source>
        <dbReference type="ARBA" id="ARBA00023125"/>
    </source>
</evidence>
<dbReference type="CDD" id="cd07153">
    <property type="entry name" value="Fur_like"/>
    <property type="match status" value="1"/>
</dbReference>
<feature type="binding site" evidence="12">
    <location>
        <position position="132"/>
    </location>
    <ligand>
        <name>Zn(2+)</name>
        <dbReference type="ChEBI" id="CHEBI:29105"/>
    </ligand>
</feature>
<evidence type="ECO:0000313" key="14">
    <source>
        <dbReference type="Proteomes" id="UP000189728"/>
    </source>
</evidence>
<sequence length="136" mass="15812">MQHVSLLKRFGLKVTPQRLSVLKVLDQHTHPTIDELYEEIKKENPSVSLATVYKNLNTLKDEGLVVEVNIINQKPRYDIYEYPHIHVVCDNCGYVQDVSYDDAELNKYQENLEKKLGNIIERLNLVANVKTCKKCR</sequence>
<reference evidence="13 14" key="1">
    <citation type="submission" date="2016-08" db="EMBL/GenBank/DDBJ databases">
        <title>Campylobacter species from sea mammals.</title>
        <authorList>
            <person name="Gilbert M.J."/>
            <person name="Byrne B.A."/>
            <person name="Zomer A.L."/>
            <person name="Wagenaar J.A."/>
        </authorList>
    </citation>
    <scope>NUCLEOTIDE SEQUENCE [LARGE SCALE GENOMIC DNA]</scope>
    <source>
        <strain evidence="13 14">1105248</strain>
    </source>
</reference>
<dbReference type="InterPro" id="IPR043135">
    <property type="entry name" value="Fur_C"/>
</dbReference>
<evidence type="ECO:0000256" key="7">
    <source>
        <dbReference type="ARBA" id="ARBA00022723"/>
    </source>
</evidence>
<comment type="similarity">
    <text evidence="3">Belongs to the Fur family.</text>
</comment>
<dbReference type="AlphaFoldDB" id="A0AAX0L982"/>
<dbReference type="GO" id="GO:0045892">
    <property type="term" value="P:negative regulation of DNA-templated transcription"/>
    <property type="evidence" value="ECO:0007669"/>
    <property type="project" value="TreeGrafter"/>
</dbReference>
<gene>
    <name evidence="13" type="ORF">BFG04_04965</name>
</gene>
<dbReference type="GO" id="GO:0008270">
    <property type="term" value="F:zinc ion binding"/>
    <property type="evidence" value="ECO:0007669"/>
    <property type="project" value="TreeGrafter"/>
</dbReference>
<evidence type="ECO:0000256" key="12">
    <source>
        <dbReference type="PIRSR" id="PIRSR602481-1"/>
    </source>
</evidence>
<dbReference type="InterPro" id="IPR036388">
    <property type="entry name" value="WH-like_DNA-bd_sf"/>
</dbReference>
<dbReference type="EMBL" id="MCRK01000039">
    <property type="protein sequence ID" value="OPA76438.1"/>
    <property type="molecule type" value="Genomic_DNA"/>
</dbReference>
<evidence type="ECO:0000313" key="13">
    <source>
        <dbReference type="EMBL" id="OPA76438.1"/>
    </source>
</evidence>
<organism evidence="13 14">
    <name type="scientific">Campylobacter pinnipediorum subsp. pinnipediorum</name>
    <dbReference type="NCBI Taxonomy" id="1660067"/>
    <lineage>
        <taxon>Bacteria</taxon>
        <taxon>Pseudomonadati</taxon>
        <taxon>Campylobacterota</taxon>
        <taxon>Epsilonproteobacteria</taxon>
        <taxon>Campylobacterales</taxon>
        <taxon>Campylobacteraceae</taxon>
        <taxon>Campylobacter</taxon>
    </lineage>
</organism>
<evidence type="ECO:0000256" key="4">
    <source>
        <dbReference type="ARBA" id="ARBA00020910"/>
    </source>
</evidence>
<evidence type="ECO:0000256" key="6">
    <source>
        <dbReference type="ARBA" id="ARBA00022491"/>
    </source>
</evidence>
<dbReference type="RefSeq" id="WP_069632979.1">
    <property type="nucleotide sequence ID" value="NZ_CP012546.1"/>
</dbReference>
<dbReference type="GO" id="GO:0000976">
    <property type="term" value="F:transcription cis-regulatory region binding"/>
    <property type="evidence" value="ECO:0007669"/>
    <property type="project" value="TreeGrafter"/>
</dbReference>
<dbReference type="InterPro" id="IPR036390">
    <property type="entry name" value="WH_DNA-bd_sf"/>
</dbReference>
<evidence type="ECO:0000256" key="11">
    <source>
        <dbReference type="ARBA" id="ARBA00023163"/>
    </source>
</evidence>
<keyword evidence="11" id="KW-0804">Transcription</keyword>
<dbReference type="SUPFAM" id="SSF46785">
    <property type="entry name" value="Winged helix' DNA-binding domain"/>
    <property type="match status" value="1"/>
</dbReference>
<dbReference type="FunFam" id="1.10.10.10:FF:000007">
    <property type="entry name" value="Ferric uptake regulation protein"/>
    <property type="match status" value="1"/>
</dbReference>
<comment type="caution">
    <text evidence="13">The sequence shown here is derived from an EMBL/GenBank/DDBJ whole genome shotgun (WGS) entry which is preliminary data.</text>
</comment>
<evidence type="ECO:0000256" key="2">
    <source>
        <dbReference type="ARBA" id="ARBA00004496"/>
    </source>
</evidence>
<dbReference type="GO" id="GO:0005737">
    <property type="term" value="C:cytoplasm"/>
    <property type="evidence" value="ECO:0007669"/>
    <property type="project" value="UniProtKB-SubCell"/>
</dbReference>
<protein>
    <recommendedName>
        <fullName evidence="4">Ferric uptake regulation protein</fullName>
    </recommendedName>
</protein>
<dbReference type="PANTHER" id="PTHR33202">
    <property type="entry name" value="ZINC UPTAKE REGULATION PROTEIN"/>
    <property type="match status" value="1"/>
</dbReference>
<dbReference type="GO" id="GO:0003700">
    <property type="term" value="F:DNA-binding transcription factor activity"/>
    <property type="evidence" value="ECO:0007669"/>
    <property type="project" value="InterPro"/>
</dbReference>
<comment type="cofactor">
    <cofactor evidence="12">
        <name>Zn(2+)</name>
        <dbReference type="ChEBI" id="CHEBI:29105"/>
    </cofactor>
    <text evidence="12">Binds 1 zinc ion per subunit.</text>
</comment>
<dbReference type="Pfam" id="PF01475">
    <property type="entry name" value="FUR"/>
    <property type="match status" value="1"/>
</dbReference>
<evidence type="ECO:0000256" key="5">
    <source>
        <dbReference type="ARBA" id="ARBA00022490"/>
    </source>
</evidence>
<comment type="subcellular location">
    <subcellularLocation>
        <location evidence="2">Cytoplasm</location>
    </subcellularLocation>
</comment>
<dbReference type="Gene3D" id="1.10.10.10">
    <property type="entry name" value="Winged helix-like DNA-binding domain superfamily/Winged helix DNA-binding domain"/>
    <property type="match status" value="1"/>
</dbReference>
<evidence type="ECO:0000256" key="3">
    <source>
        <dbReference type="ARBA" id="ARBA00007957"/>
    </source>
</evidence>
<dbReference type="Gene3D" id="3.30.1490.190">
    <property type="match status" value="1"/>
</dbReference>
<keyword evidence="5" id="KW-0963">Cytoplasm</keyword>
<keyword evidence="10" id="KW-0238">DNA-binding</keyword>
<keyword evidence="8 12" id="KW-0862">Zinc</keyword>
<dbReference type="PANTHER" id="PTHR33202:SF7">
    <property type="entry name" value="FERRIC UPTAKE REGULATION PROTEIN"/>
    <property type="match status" value="1"/>
</dbReference>
<feature type="binding site" evidence="12">
    <location>
        <position position="89"/>
    </location>
    <ligand>
        <name>Zn(2+)</name>
        <dbReference type="ChEBI" id="CHEBI:29105"/>
    </ligand>
</feature>
<dbReference type="InterPro" id="IPR002481">
    <property type="entry name" value="FUR"/>
</dbReference>
<keyword evidence="6" id="KW-0678">Repressor</keyword>
<proteinExistence type="inferred from homology"/>
<keyword evidence="9" id="KW-0805">Transcription regulation</keyword>
<comment type="function">
    <text evidence="1">Acts as a global negative controlling element, employing Fe(2+) as a cofactor to bind the operator of the repressed genes.</text>
</comment>
<evidence type="ECO:0000256" key="1">
    <source>
        <dbReference type="ARBA" id="ARBA00002997"/>
    </source>
</evidence>
<dbReference type="GO" id="GO:1900376">
    <property type="term" value="P:regulation of secondary metabolite biosynthetic process"/>
    <property type="evidence" value="ECO:0007669"/>
    <property type="project" value="TreeGrafter"/>
</dbReference>
<name>A0AAX0L982_9BACT</name>
<feature type="binding site" evidence="12">
    <location>
        <position position="135"/>
    </location>
    <ligand>
        <name>Zn(2+)</name>
        <dbReference type="ChEBI" id="CHEBI:29105"/>
    </ligand>
</feature>
<evidence type="ECO:0000256" key="8">
    <source>
        <dbReference type="ARBA" id="ARBA00022833"/>
    </source>
</evidence>
<feature type="binding site" evidence="12">
    <location>
        <position position="92"/>
    </location>
    <ligand>
        <name>Zn(2+)</name>
        <dbReference type="ChEBI" id="CHEBI:29105"/>
    </ligand>
</feature>
<dbReference type="Proteomes" id="UP000189728">
    <property type="component" value="Unassembled WGS sequence"/>
</dbReference>
<keyword evidence="7 12" id="KW-0479">Metal-binding</keyword>
<accession>A0AAX0L982</accession>